<gene>
    <name evidence="1" type="ORF">CAMP_LOCUS227</name>
</gene>
<dbReference type="AlphaFoldDB" id="A0A9P1I3W0"/>
<dbReference type="EMBL" id="CANHGI010000001">
    <property type="protein sequence ID" value="CAI5437590.1"/>
    <property type="molecule type" value="Genomic_DNA"/>
</dbReference>
<organism evidence="1 2">
    <name type="scientific">Caenorhabditis angaria</name>
    <dbReference type="NCBI Taxonomy" id="860376"/>
    <lineage>
        <taxon>Eukaryota</taxon>
        <taxon>Metazoa</taxon>
        <taxon>Ecdysozoa</taxon>
        <taxon>Nematoda</taxon>
        <taxon>Chromadorea</taxon>
        <taxon>Rhabditida</taxon>
        <taxon>Rhabditina</taxon>
        <taxon>Rhabditomorpha</taxon>
        <taxon>Rhabditoidea</taxon>
        <taxon>Rhabditidae</taxon>
        <taxon>Peloderinae</taxon>
        <taxon>Caenorhabditis</taxon>
    </lineage>
</organism>
<evidence type="ECO:0000313" key="2">
    <source>
        <dbReference type="Proteomes" id="UP001152747"/>
    </source>
</evidence>
<evidence type="ECO:0000313" key="1">
    <source>
        <dbReference type="EMBL" id="CAI5437590.1"/>
    </source>
</evidence>
<comment type="caution">
    <text evidence="1">The sequence shown here is derived from an EMBL/GenBank/DDBJ whole genome shotgun (WGS) entry which is preliminary data.</text>
</comment>
<proteinExistence type="predicted"/>
<keyword evidence="2" id="KW-1185">Reference proteome</keyword>
<dbReference type="Proteomes" id="UP001152747">
    <property type="component" value="Unassembled WGS sequence"/>
</dbReference>
<sequence length="396" mass="46330">MVSTRPFEYIGSNPFLDISEKEKQELIIYHYLDWLKACQNISNEIDLAEKVYSMMKEIRMEIHLDKIQNLLENEKNAIWEGKGQDVLQLEKIFCLIAEGSSILKSTSKPIGLKIRRSIRFEECVGNEEEGENDGEFDENVPDKKFTAISIEETNDDQNNDTIIARQKILEYLPKAITSIDDLSKNLPTNDTPKSTADWIKLFREYDVRVLFNAEPYRKNDSSIDVSQSSETEIQEAEAIEEHLPTSNLIQGSSRSFEEVEAIELTLYKIIMFRLYRNCRIILRNYQLTTSFNQFKMMSDLKPAYTVESLNEKVTRYLYFQKSGKLTVRIYLHTGFRYWGCQDYNTDIEVEEVRQGVPHIHRFLKIVSEELPVDREMAEYLKKNLDELLSQGQFRVT</sequence>
<reference evidence="1" key="1">
    <citation type="submission" date="2022-11" db="EMBL/GenBank/DDBJ databases">
        <authorList>
            <person name="Kikuchi T."/>
        </authorList>
    </citation>
    <scope>NUCLEOTIDE SEQUENCE</scope>
    <source>
        <strain evidence="1">PS1010</strain>
    </source>
</reference>
<protein>
    <submittedName>
        <fullName evidence="1">Uncharacterized protein</fullName>
    </submittedName>
</protein>
<name>A0A9P1I3W0_9PELO</name>
<accession>A0A9P1I3W0</accession>